<dbReference type="CDD" id="cd08417">
    <property type="entry name" value="PBP2_Nitroaromatics_like"/>
    <property type="match status" value="1"/>
</dbReference>
<feature type="domain" description="HTH lysR-type" evidence="5">
    <location>
        <begin position="9"/>
        <end position="66"/>
    </location>
</feature>
<dbReference type="Pfam" id="PF00126">
    <property type="entry name" value="HTH_1"/>
    <property type="match status" value="1"/>
</dbReference>
<dbReference type="PANTHER" id="PTHR30118:SF6">
    <property type="entry name" value="HTH-TYPE TRANSCRIPTIONAL REGULATOR LEUO"/>
    <property type="match status" value="1"/>
</dbReference>
<dbReference type="SUPFAM" id="SSF53850">
    <property type="entry name" value="Periplasmic binding protein-like II"/>
    <property type="match status" value="1"/>
</dbReference>
<dbReference type="AlphaFoldDB" id="A0A944HB03"/>
<dbReference type="InterPro" id="IPR037402">
    <property type="entry name" value="YidZ_PBP2"/>
</dbReference>
<accession>A0A944HB03</accession>
<dbReference type="InterPro" id="IPR000847">
    <property type="entry name" value="LysR_HTH_N"/>
</dbReference>
<dbReference type="PRINTS" id="PR00039">
    <property type="entry name" value="HTHLYSR"/>
</dbReference>
<evidence type="ECO:0000259" key="5">
    <source>
        <dbReference type="PROSITE" id="PS50931"/>
    </source>
</evidence>
<evidence type="ECO:0000256" key="1">
    <source>
        <dbReference type="ARBA" id="ARBA00009437"/>
    </source>
</evidence>
<proteinExistence type="inferred from homology"/>
<keyword evidence="4" id="KW-0804">Transcription</keyword>
<dbReference type="Pfam" id="PF03466">
    <property type="entry name" value="LysR_substrate"/>
    <property type="match status" value="1"/>
</dbReference>
<evidence type="ECO:0000313" key="7">
    <source>
        <dbReference type="Proteomes" id="UP000694660"/>
    </source>
</evidence>
<comment type="caution">
    <text evidence="6">The sequence shown here is derived from an EMBL/GenBank/DDBJ whole genome shotgun (WGS) entry which is preliminary data.</text>
</comment>
<dbReference type="PROSITE" id="PS50931">
    <property type="entry name" value="HTH_LYSR"/>
    <property type="match status" value="1"/>
</dbReference>
<dbReference type="Gene3D" id="3.40.190.10">
    <property type="entry name" value="Periplasmic binding protein-like II"/>
    <property type="match status" value="2"/>
</dbReference>
<gene>
    <name evidence="6" type="ORF">I8J34_22795</name>
</gene>
<dbReference type="SUPFAM" id="SSF46785">
    <property type="entry name" value="Winged helix' DNA-binding domain"/>
    <property type="match status" value="1"/>
</dbReference>
<evidence type="ECO:0000313" key="6">
    <source>
        <dbReference type="EMBL" id="MBT0964015.1"/>
    </source>
</evidence>
<reference evidence="7" key="1">
    <citation type="journal article" date="2022" name="ISME J.">
        <title>Genetic and phylogenetic analysis of dissimilatory iodate-reducing bacteria identifies potential niches across the world's oceans.</title>
        <authorList>
            <person name="Reyes-Umana V."/>
            <person name="Henning Z."/>
            <person name="Lee K."/>
            <person name="Barnum T.P."/>
            <person name="Coates J.D."/>
        </authorList>
    </citation>
    <scope>NUCLEOTIDE SEQUENCE [LARGE SCALE GENOMIC DNA]</scope>
    <source>
        <strain evidence="7">IR12</strain>
    </source>
</reference>
<dbReference type="Proteomes" id="UP000694660">
    <property type="component" value="Unassembled WGS sequence"/>
</dbReference>
<keyword evidence="2" id="KW-0805">Transcription regulation</keyword>
<dbReference type="GO" id="GO:0003700">
    <property type="term" value="F:DNA-binding transcription factor activity"/>
    <property type="evidence" value="ECO:0007669"/>
    <property type="project" value="InterPro"/>
</dbReference>
<keyword evidence="7" id="KW-1185">Reference proteome</keyword>
<protein>
    <submittedName>
        <fullName evidence="6">LysR family transcriptional regulator</fullName>
    </submittedName>
</protein>
<sequence length="308" mass="34114">MSNFDYSNLDGHLLELLIAVVEEGSITRAAERLGVTQSAVSHLLGKLRAIVGDPLFVKSGRGIVATARAESLAIQARVLLEEMRRFATAPDFDPAGLDTTFVIAANDFQCDLLLPALLARLRTVAPGVGLRVIPSGIPSAEMLREAQCHLVISPRPPDAGDVLHKRLFEDRFRVFYDADHRAPPQTRDDYLAADHVTVVYAPHRLLDFDQRLATQGIRRRFVASVPGFAGIPAFLRNSDRLATMPGLLRHHLMREFASVALPFDAPRLPMYLIWHLRDRHDPVHAWLRAEVEAVAQGAVLRQARAATP</sequence>
<dbReference type="GO" id="GO:0003677">
    <property type="term" value="F:DNA binding"/>
    <property type="evidence" value="ECO:0007669"/>
    <property type="project" value="UniProtKB-KW"/>
</dbReference>
<dbReference type="EMBL" id="JAEKFT010000047">
    <property type="protein sequence ID" value="MBT0964015.1"/>
    <property type="molecule type" value="Genomic_DNA"/>
</dbReference>
<keyword evidence="3" id="KW-0238">DNA-binding</keyword>
<evidence type="ECO:0000256" key="4">
    <source>
        <dbReference type="ARBA" id="ARBA00023163"/>
    </source>
</evidence>
<dbReference type="PANTHER" id="PTHR30118">
    <property type="entry name" value="HTH-TYPE TRANSCRIPTIONAL REGULATOR LEUO-RELATED"/>
    <property type="match status" value="1"/>
</dbReference>
<organism evidence="6 7">
    <name type="scientific">Denitromonas iodatirespirans</name>
    <dbReference type="NCBI Taxonomy" id="2795389"/>
    <lineage>
        <taxon>Bacteria</taxon>
        <taxon>Pseudomonadati</taxon>
        <taxon>Pseudomonadota</taxon>
        <taxon>Betaproteobacteria</taxon>
        <taxon>Rhodocyclales</taxon>
        <taxon>Zoogloeaceae</taxon>
        <taxon>Denitromonas</taxon>
    </lineage>
</organism>
<dbReference type="InterPro" id="IPR036390">
    <property type="entry name" value="WH_DNA-bd_sf"/>
</dbReference>
<evidence type="ECO:0000256" key="3">
    <source>
        <dbReference type="ARBA" id="ARBA00023125"/>
    </source>
</evidence>
<comment type="similarity">
    <text evidence="1">Belongs to the LysR transcriptional regulatory family.</text>
</comment>
<name>A0A944HB03_DENI1</name>
<dbReference type="InterPro" id="IPR036388">
    <property type="entry name" value="WH-like_DNA-bd_sf"/>
</dbReference>
<dbReference type="InterPro" id="IPR050389">
    <property type="entry name" value="LysR-type_TF"/>
</dbReference>
<dbReference type="InterPro" id="IPR005119">
    <property type="entry name" value="LysR_subst-bd"/>
</dbReference>
<evidence type="ECO:0000256" key="2">
    <source>
        <dbReference type="ARBA" id="ARBA00023015"/>
    </source>
</evidence>
<dbReference type="RefSeq" id="WP_214363940.1">
    <property type="nucleotide sequence ID" value="NZ_JAEKFT010000047.1"/>
</dbReference>
<dbReference type="Gene3D" id="1.10.10.10">
    <property type="entry name" value="Winged helix-like DNA-binding domain superfamily/Winged helix DNA-binding domain"/>
    <property type="match status" value="1"/>
</dbReference>